<dbReference type="Proteomes" id="UP001344632">
    <property type="component" value="Unassembled WGS sequence"/>
</dbReference>
<dbReference type="RefSeq" id="WP_326089749.1">
    <property type="nucleotide sequence ID" value="NZ_JARLKZ010000015.1"/>
</dbReference>
<protein>
    <submittedName>
        <fullName evidence="2">Uncharacterized protein</fullName>
    </submittedName>
</protein>
<evidence type="ECO:0000256" key="1">
    <source>
        <dbReference type="SAM" id="Phobius"/>
    </source>
</evidence>
<comment type="caution">
    <text evidence="2">The sequence shown here is derived from an EMBL/GenBank/DDBJ whole genome shotgun (WGS) entry which is preliminary data.</text>
</comment>
<keyword evidence="1" id="KW-0472">Membrane</keyword>
<keyword evidence="1" id="KW-1133">Transmembrane helix</keyword>
<keyword evidence="3" id="KW-1185">Reference proteome</keyword>
<evidence type="ECO:0000313" key="3">
    <source>
        <dbReference type="Proteomes" id="UP001344632"/>
    </source>
</evidence>
<accession>A0ABU6GSC7</accession>
<name>A0ABU6GSC7_9BACL</name>
<evidence type="ECO:0000313" key="2">
    <source>
        <dbReference type="EMBL" id="MEC0242007.1"/>
    </source>
</evidence>
<dbReference type="EMBL" id="JARLKZ010000015">
    <property type="protein sequence ID" value="MEC0242007.1"/>
    <property type="molecule type" value="Genomic_DNA"/>
</dbReference>
<proteinExistence type="predicted"/>
<organism evidence="2 3">
    <name type="scientific">Paenibacillus dokdonensis</name>
    <dbReference type="NCBI Taxonomy" id="2567944"/>
    <lineage>
        <taxon>Bacteria</taxon>
        <taxon>Bacillati</taxon>
        <taxon>Bacillota</taxon>
        <taxon>Bacilli</taxon>
        <taxon>Bacillales</taxon>
        <taxon>Paenibacillaceae</taxon>
        <taxon>Paenibacillus</taxon>
    </lineage>
</organism>
<keyword evidence="1" id="KW-0812">Transmembrane</keyword>
<gene>
    <name evidence="2" type="ORF">P4H66_19575</name>
</gene>
<sequence>MSIKTIDLSKLDDQPKEVREAIAFFTAFTVLPISFSVGDRERYYRVLEQAGYIEKVGV</sequence>
<reference evidence="2 3" key="1">
    <citation type="submission" date="2023-03" db="EMBL/GenBank/DDBJ databases">
        <title>Bacillus Genome Sequencing.</title>
        <authorList>
            <person name="Dunlap C."/>
        </authorList>
    </citation>
    <scope>NUCLEOTIDE SEQUENCE [LARGE SCALE GENOMIC DNA]</scope>
    <source>
        <strain evidence="2 3">BD-525</strain>
    </source>
</reference>
<feature type="transmembrane region" description="Helical" evidence="1">
    <location>
        <begin position="21"/>
        <end position="38"/>
    </location>
</feature>